<keyword evidence="2" id="KW-1185">Reference proteome</keyword>
<dbReference type="AlphaFoldDB" id="A0AAV7JD21"/>
<comment type="caution">
    <text evidence="1">The sequence shown here is derived from an EMBL/GenBank/DDBJ whole genome shotgun (WGS) entry which is preliminary data.</text>
</comment>
<evidence type="ECO:0000313" key="2">
    <source>
        <dbReference type="Proteomes" id="UP001165289"/>
    </source>
</evidence>
<organism evidence="1 2">
    <name type="scientific">Oopsacas minuta</name>
    <dbReference type="NCBI Taxonomy" id="111878"/>
    <lineage>
        <taxon>Eukaryota</taxon>
        <taxon>Metazoa</taxon>
        <taxon>Porifera</taxon>
        <taxon>Hexactinellida</taxon>
        <taxon>Hexasterophora</taxon>
        <taxon>Lyssacinosida</taxon>
        <taxon>Leucopsacidae</taxon>
        <taxon>Oopsacas</taxon>
    </lineage>
</organism>
<dbReference type="EMBL" id="JAKMXF010000354">
    <property type="protein sequence ID" value="KAI6646694.1"/>
    <property type="molecule type" value="Genomic_DNA"/>
</dbReference>
<accession>A0AAV7JD21</accession>
<gene>
    <name evidence="1" type="ORF">LOD99_12815</name>
</gene>
<dbReference type="Proteomes" id="UP001165289">
    <property type="component" value="Unassembled WGS sequence"/>
</dbReference>
<proteinExistence type="predicted"/>
<evidence type="ECO:0000313" key="1">
    <source>
        <dbReference type="EMBL" id="KAI6646694.1"/>
    </source>
</evidence>
<sequence>MSDYTKRLRPRVSTGIKRSLSSSFISRRLVPKVSKINKKKQVRKRAIQTNIPNTMNEIEIAPIITEPIAAFDISIPVDKSADKPKKKITRKKSKSVVHKLLKEAGIEDPEAVCVCLKAGISAGCINFEIPNPLDQIILQSQCFLCENEIVVKVRDVLYQGATGGNYWGGYDNDVICPKKGCQGTYVVSHMCTFRPNLDYGKYYNHCDICPGFGKCIGDYRESHCLSCGGHYFAGSMSQFKCSNCYSDSEDEGNDAGMFGAFFTDQPLSKKIPVFSYIYKQSETLRFDVLSDNPELSMSPAFQNIINDESSSSEID</sequence>
<reference evidence="1 2" key="1">
    <citation type="journal article" date="2023" name="BMC Biol.">
        <title>The compact genome of the sponge Oopsacas minuta (Hexactinellida) is lacking key metazoan core genes.</title>
        <authorList>
            <person name="Santini S."/>
            <person name="Schenkelaars Q."/>
            <person name="Jourda C."/>
            <person name="Duchesne M."/>
            <person name="Belahbib H."/>
            <person name="Rocher C."/>
            <person name="Selva M."/>
            <person name="Riesgo A."/>
            <person name="Vervoort M."/>
            <person name="Leys S.P."/>
            <person name="Kodjabachian L."/>
            <person name="Le Bivic A."/>
            <person name="Borchiellini C."/>
            <person name="Claverie J.M."/>
            <person name="Renard E."/>
        </authorList>
    </citation>
    <scope>NUCLEOTIDE SEQUENCE [LARGE SCALE GENOMIC DNA]</scope>
    <source>
        <strain evidence="1">SPO-2</strain>
    </source>
</reference>
<name>A0AAV7JD21_9METZ</name>
<protein>
    <submittedName>
        <fullName evidence="1">Uncharacterized protein</fullName>
    </submittedName>
</protein>